<dbReference type="GO" id="GO:0006352">
    <property type="term" value="P:DNA-templated transcription initiation"/>
    <property type="evidence" value="ECO:0007669"/>
    <property type="project" value="InterPro"/>
</dbReference>
<dbReference type="InterPro" id="IPR000838">
    <property type="entry name" value="RNA_pol_sigma70_ECF_CS"/>
</dbReference>
<dbReference type="InterPro" id="IPR014284">
    <property type="entry name" value="RNA_pol_sigma-70_dom"/>
</dbReference>
<dbReference type="RefSeq" id="WP_197528886.1">
    <property type="nucleotide sequence ID" value="NZ_CP036278.1"/>
</dbReference>
<keyword evidence="11" id="KW-1185">Reference proteome</keyword>
<keyword evidence="4 6" id="KW-0238">DNA-binding</keyword>
<dbReference type="Gene3D" id="1.10.1740.10">
    <property type="match status" value="1"/>
</dbReference>
<evidence type="ECO:0000313" key="11">
    <source>
        <dbReference type="Proteomes" id="UP000315750"/>
    </source>
</evidence>
<name>A0A518AIN7_9BACT</name>
<keyword evidence="2 6" id="KW-0805">Transcription regulation</keyword>
<dbReference type="PANTHER" id="PTHR43133">
    <property type="entry name" value="RNA POLYMERASE ECF-TYPE SIGMA FACTO"/>
    <property type="match status" value="1"/>
</dbReference>
<dbReference type="InterPro" id="IPR013249">
    <property type="entry name" value="RNA_pol_sigma70_r4_t2"/>
</dbReference>
<evidence type="ECO:0000256" key="2">
    <source>
        <dbReference type="ARBA" id="ARBA00023015"/>
    </source>
</evidence>
<evidence type="ECO:0000256" key="7">
    <source>
        <dbReference type="SAM" id="MobiDB-lite"/>
    </source>
</evidence>
<dbReference type="Pfam" id="PF08281">
    <property type="entry name" value="Sigma70_r4_2"/>
    <property type="match status" value="1"/>
</dbReference>
<dbReference type="SUPFAM" id="SSF88659">
    <property type="entry name" value="Sigma3 and sigma4 domains of RNA polymerase sigma factors"/>
    <property type="match status" value="1"/>
</dbReference>
<dbReference type="GO" id="GO:0016987">
    <property type="term" value="F:sigma factor activity"/>
    <property type="evidence" value="ECO:0007669"/>
    <property type="project" value="UniProtKB-KW"/>
</dbReference>
<dbReference type="SUPFAM" id="SSF88946">
    <property type="entry name" value="Sigma2 domain of RNA polymerase sigma factors"/>
    <property type="match status" value="1"/>
</dbReference>
<dbReference type="Pfam" id="PF04542">
    <property type="entry name" value="Sigma70_r2"/>
    <property type="match status" value="1"/>
</dbReference>
<feature type="region of interest" description="Disordered" evidence="7">
    <location>
        <begin position="193"/>
        <end position="212"/>
    </location>
</feature>
<evidence type="ECO:0000313" key="10">
    <source>
        <dbReference type="EMBL" id="QDU54598.1"/>
    </source>
</evidence>
<evidence type="ECO:0000259" key="9">
    <source>
        <dbReference type="Pfam" id="PF08281"/>
    </source>
</evidence>
<dbReference type="InterPro" id="IPR039425">
    <property type="entry name" value="RNA_pol_sigma-70-like"/>
</dbReference>
<keyword evidence="5 6" id="KW-0804">Transcription</keyword>
<dbReference type="InterPro" id="IPR007627">
    <property type="entry name" value="RNA_pol_sigma70_r2"/>
</dbReference>
<dbReference type="KEGG" id="amuc:Pan181_07810"/>
<evidence type="ECO:0000256" key="3">
    <source>
        <dbReference type="ARBA" id="ARBA00023082"/>
    </source>
</evidence>
<evidence type="ECO:0000259" key="8">
    <source>
        <dbReference type="Pfam" id="PF04542"/>
    </source>
</evidence>
<organism evidence="10 11">
    <name type="scientific">Aeoliella mucimassa</name>
    <dbReference type="NCBI Taxonomy" id="2527972"/>
    <lineage>
        <taxon>Bacteria</taxon>
        <taxon>Pseudomonadati</taxon>
        <taxon>Planctomycetota</taxon>
        <taxon>Planctomycetia</taxon>
        <taxon>Pirellulales</taxon>
        <taxon>Lacipirellulaceae</taxon>
        <taxon>Aeoliella</taxon>
    </lineage>
</organism>
<sequence length="212" mass="23897">MTRHRDNTDSDAVDRALALEILSGEQSAMRALVERHEEMVLRVCQRMLGCRHDAEDVAQETFLRALRSLASWDRSRPLRPWLLAIAANRCRTALAKRKAVACDGQILAEELPARGSGDQDHGQLVEEVDLALAQVRSEHRQAFELFHQDQLAYAEIAEVMEVPVGTVKTWIHRTRQEVAARLIRRGVVERVDHSENEHAMRPSRAATANALG</sequence>
<dbReference type="InterPro" id="IPR036388">
    <property type="entry name" value="WH-like_DNA-bd_sf"/>
</dbReference>
<dbReference type="PANTHER" id="PTHR43133:SF8">
    <property type="entry name" value="RNA POLYMERASE SIGMA FACTOR HI_1459-RELATED"/>
    <property type="match status" value="1"/>
</dbReference>
<dbReference type="AlphaFoldDB" id="A0A518AIN7"/>
<dbReference type="Proteomes" id="UP000315750">
    <property type="component" value="Chromosome"/>
</dbReference>
<dbReference type="PROSITE" id="PS01063">
    <property type="entry name" value="SIGMA70_ECF"/>
    <property type="match status" value="1"/>
</dbReference>
<evidence type="ECO:0000256" key="5">
    <source>
        <dbReference type="ARBA" id="ARBA00023163"/>
    </source>
</evidence>
<accession>A0A518AIN7</accession>
<proteinExistence type="inferred from homology"/>
<feature type="domain" description="RNA polymerase sigma-70 region 2" evidence="8">
    <location>
        <begin position="32"/>
        <end position="98"/>
    </location>
</feature>
<gene>
    <name evidence="10" type="primary">sigW_2</name>
    <name evidence="10" type="ORF">Pan181_07810</name>
</gene>
<reference evidence="10 11" key="1">
    <citation type="submission" date="2019-02" db="EMBL/GenBank/DDBJ databases">
        <title>Deep-cultivation of Planctomycetes and their phenomic and genomic characterization uncovers novel biology.</title>
        <authorList>
            <person name="Wiegand S."/>
            <person name="Jogler M."/>
            <person name="Boedeker C."/>
            <person name="Pinto D."/>
            <person name="Vollmers J."/>
            <person name="Rivas-Marin E."/>
            <person name="Kohn T."/>
            <person name="Peeters S.H."/>
            <person name="Heuer A."/>
            <person name="Rast P."/>
            <person name="Oberbeckmann S."/>
            <person name="Bunk B."/>
            <person name="Jeske O."/>
            <person name="Meyerdierks A."/>
            <person name="Storesund J.E."/>
            <person name="Kallscheuer N."/>
            <person name="Luecker S."/>
            <person name="Lage O.M."/>
            <person name="Pohl T."/>
            <person name="Merkel B.J."/>
            <person name="Hornburger P."/>
            <person name="Mueller R.-W."/>
            <person name="Bruemmer F."/>
            <person name="Labrenz M."/>
            <person name="Spormann A.M."/>
            <person name="Op den Camp H."/>
            <person name="Overmann J."/>
            <person name="Amann R."/>
            <person name="Jetten M.S.M."/>
            <person name="Mascher T."/>
            <person name="Medema M.H."/>
            <person name="Devos D.P."/>
            <person name="Kaster A.-K."/>
            <person name="Ovreas L."/>
            <person name="Rohde M."/>
            <person name="Galperin M.Y."/>
            <person name="Jogler C."/>
        </authorList>
    </citation>
    <scope>NUCLEOTIDE SEQUENCE [LARGE SCALE GENOMIC DNA]</scope>
    <source>
        <strain evidence="10 11">Pan181</strain>
    </source>
</reference>
<dbReference type="Gene3D" id="1.10.10.10">
    <property type="entry name" value="Winged helix-like DNA-binding domain superfamily/Winged helix DNA-binding domain"/>
    <property type="match status" value="1"/>
</dbReference>
<dbReference type="NCBIfam" id="TIGR02937">
    <property type="entry name" value="sigma70-ECF"/>
    <property type="match status" value="1"/>
</dbReference>
<keyword evidence="3 6" id="KW-0731">Sigma factor</keyword>
<protein>
    <recommendedName>
        <fullName evidence="6">RNA polymerase sigma factor</fullName>
    </recommendedName>
</protein>
<evidence type="ECO:0000256" key="4">
    <source>
        <dbReference type="ARBA" id="ARBA00023125"/>
    </source>
</evidence>
<evidence type="ECO:0000256" key="6">
    <source>
        <dbReference type="RuleBase" id="RU000716"/>
    </source>
</evidence>
<dbReference type="GO" id="GO:0003677">
    <property type="term" value="F:DNA binding"/>
    <property type="evidence" value="ECO:0007669"/>
    <property type="project" value="UniProtKB-KW"/>
</dbReference>
<feature type="domain" description="RNA polymerase sigma factor 70 region 4 type 2" evidence="9">
    <location>
        <begin position="126"/>
        <end position="177"/>
    </location>
</feature>
<dbReference type="InterPro" id="IPR013324">
    <property type="entry name" value="RNA_pol_sigma_r3/r4-like"/>
</dbReference>
<comment type="similarity">
    <text evidence="1 6">Belongs to the sigma-70 factor family. ECF subfamily.</text>
</comment>
<evidence type="ECO:0000256" key="1">
    <source>
        <dbReference type="ARBA" id="ARBA00010641"/>
    </source>
</evidence>
<dbReference type="EMBL" id="CP036278">
    <property type="protein sequence ID" value="QDU54598.1"/>
    <property type="molecule type" value="Genomic_DNA"/>
</dbReference>
<dbReference type="InterPro" id="IPR013325">
    <property type="entry name" value="RNA_pol_sigma_r2"/>
</dbReference>